<name>A0A4U1JE06_9BACT</name>
<sequence>MPSAELSQALDALWAALASLAVLVVMFVPLERVFPARHQRILRPALVLDLCFFFGQYLVWNALAIFVARTASAWIGGHLPEGPRAFFAAQPFVVQAVLVVLLGDLCVYGYHRACHRFDVLWRFHAVHHTSELLDWVAAHREHPVDGVLTQLATNLPALALGFAPRALAGLIVLRGVWAIFIHSNVRLPLGPLKWLLGAPELHHWHHARLERTQHNFANVAPFLDVLFGTHHCPAKDEAYDLGVSFAAPKSYLGLLLAPFLPATASASAETSSASRTP</sequence>
<evidence type="ECO:0000259" key="6">
    <source>
        <dbReference type="Pfam" id="PF04116"/>
    </source>
</evidence>
<keyword evidence="3 5" id="KW-1133">Transmembrane helix</keyword>
<evidence type="ECO:0000256" key="1">
    <source>
        <dbReference type="ARBA" id="ARBA00004370"/>
    </source>
</evidence>
<dbReference type="Proteomes" id="UP000309215">
    <property type="component" value="Unassembled WGS sequence"/>
</dbReference>
<dbReference type="EMBL" id="SSMQ01000012">
    <property type="protein sequence ID" value="TKD08866.1"/>
    <property type="molecule type" value="Genomic_DNA"/>
</dbReference>
<keyword evidence="2 5" id="KW-0812">Transmembrane</keyword>
<protein>
    <submittedName>
        <fullName evidence="7">Sterol desaturase family protein</fullName>
    </submittedName>
</protein>
<dbReference type="GO" id="GO:0008610">
    <property type="term" value="P:lipid biosynthetic process"/>
    <property type="evidence" value="ECO:0007669"/>
    <property type="project" value="InterPro"/>
</dbReference>
<dbReference type="GO" id="GO:0016020">
    <property type="term" value="C:membrane"/>
    <property type="evidence" value="ECO:0007669"/>
    <property type="project" value="UniProtKB-SubCell"/>
</dbReference>
<dbReference type="OrthoDB" id="5291790at2"/>
<dbReference type="InterPro" id="IPR006694">
    <property type="entry name" value="Fatty_acid_hydroxylase"/>
</dbReference>
<feature type="domain" description="Fatty acid hydroxylase" evidence="6">
    <location>
        <begin position="97"/>
        <end position="229"/>
    </location>
</feature>
<feature type="transmembrane region" description="Helical" evidence="5">
    <location>
        <begin position="88"/>
        <end position="110"/>
    </location>
</feature>
<dbReference type="GO" id="GO:0016491">
    <property type="term" value="F:oxidoreductase activity"/>
    <property type="evidence" value="ECO:0007669"/>
    <property type="project" value="InterPro"/>
</dbReference>
<evidence type="ECO:0000313" key="7">
    <source>
        <dbReference type="EMBL" id="TKD08866.1"/>
    </source>
</evidence>
<evidence type="ECO:0000256" key="2">
    <source>
        <dbReference type="ARBA" id="ARBA00022692"/>
    </source>
</evidence>
<comment type="caution">
    <text evidence="7">The sequence shown here is derived from an EMBL/GenBank/DDBJ whole genome shotgun (WGS) entry which is preliminary data.</text>
</comment>
<dbReference type="Pfam" id="PF04116">
    <property type="entry name" value="FA_hydroxylase"/>
    <property type="match status" value="1"/>
</dbReference>
<accession>A0A4U1JE06</accession>
<evidence type="ECO:0000256" key="3">
    <source>
        <dbReference type="ARBA" id="ARBA00022989"/>
    </source>
</evidence>
<reference evidence="7 8" key="1">
    <citation type="submission" date="2019-04" db="EMBL/GenBank/DDBJ databases">
        <authorList>
            <person name="Li Y."/>
            <person name="Wang J."/>
        </authorList>
    </citation>
    <scope>NUCLEOTIDE SEQUENCE [LARGE SCALE GENOMIC DNA]</scope>
    <source>
        <strain evidence="7 8">DSM 14668</strain>
    </source>
</reference>
<organism evidence="7 8">
    <name type="scientific">Polyangium fumosum</name>
    <dbReference type="NCBI Taxonomy" id="889272"/>
    <lineage>
        <taxon>Bacteria</taxon>
        <taxon>Pseudomonadati</taxon>
        <taxon>Myxococcota</taxon>
        <taxon>Polyangia</taxon>
        <taxon>Polyangiales</taxon>
        <taxon>Polyangiaceae</taxon>
        <taxon>Polyangium</taxon>
    </lineage>
</organism>
<gene>
    <name evidence="7" type="ORF">E8A74_13830</name>
</gene>
<proteinExistence type="predicted"/>
<keyword evidence="4 5" id="KW-0472">Membrane</keyword>
<evidence type="ECO:0000256" key="5">
    <source>
        <dbReference type="SAM" id="Phobius"/>
    </source>
</evidence>
<keyword evidence="8" id="KW-1185">Reference proteome</keyword>
<dbReference type="InterPro" id="IPR050307">
    <property type="entry name" value="Sterol_Desaturase_Related"/>
</dbReference>
<evidence type="ECO:0000256" key="4">
    <source>
        <dbReference type="ARBA" id="ARBA00023136"/>
    </source>
</evidence>
<feature type="transmembrane region" description="Helical" evidence="5">
    <location>
        <begin position="46"/>
        <end position="68"/>
    </location>
</feature>
<dbReference type="PANTHER" id="PTHR11863">
    <property type="entry name" value="STEROL DESATURASE"/>
    <property type="match status" value="1"/>
</dbReference>
<comment type="subcellular location">
    <subcellularLocation>
        <location evidence="1">Membrane</location>
    </subcellularLocation>
</comment>
<evidence type="ECO:0000313" key="8">
    <source>
        <dbReference type="Proteomes" id="UP000309215"/>
    </source>
</evidence>
<feature type="transmembrane region" description="Helical" evidence="5">
    <location>
        <begin position="12"/>
        <end position="34"/>
    </location>
</feature>
<dbReference type="GO" id="GO:0005506">
    <property type="term" value="F:iron ion binding"/>
    <property type="evidence" value="ECO:0007669"/>
    <property type="project" value="InterPro"/>
</dbReference>
<dbReference type="AlphaFoldDB" id="A0A4U1JE06"/>
<dbReference type="RefSeq" id="WP_136929465.1">
    <property type="nucleotide sequence ID" value="NZ_SSMQ01000012.1"/>
</dbReference>